<proteinExistence type="inferred from homology"/>
<evidence type="ECO:0000256" key="2">
    <source>
        <dbReference type="ARBA" id="ARBA00010532"/>
    </source>
</evidence>
<dbReference type="PANTHER" id="PTHR11923:SF88">
    <property type="entry name" value="DEBRIS BUSTER, ISOFORM D"/>
    <property type="match status" value="1"/>
</dbReference>
<dbReference type="PANTHER" id="PTHR11923">
    <property type="entry name" value="SCAVENGER RECEPTOR CLASS B TYPE-1 SR-B1"/>
    <property type="match status" value="1"/>
</dbReference>
<dbReference type="GO" id="GO:0005886">
    <property type="term" value="C:plasma membrane"/>
    <property type="evidence" value="ECO:0007669"/>
    <property type="project" value="UniProtKB-SubCell"/>
</dbReference>
<organism evidence="9 10">
    <name type="scientific">Eumeta variegata</name>
    <name type="common">Bagworm moth</name>
    <name type="synonym">Eumeta japonica</name>
    <dbReference type="NCBI Taxonomy" id="151549"/>
    <lineage>
        <taxon>Eukaryota</taxon>
        <taxon>Metazoa</taxon>
        <taxon>Ecdysozoa</taxon>
        <taxon>Arthropoda</taxon>
        <taxon>Hexapoda</taxon>
        <taxon>Insecta</taxon>
        <taxon>Pterygota</taxon>
        <taxon>Neoptera</taxon>
        <taxon>Endopterygota</taxon>
        <taxon>Lepidoptera</taxon>
        <taxon>Glossata</taxon>
        <taxon>Ditrysia</taxon>
        <taxon>Tineoidea</taxon>
        <taxon>Psychidae</taxon>
        <taxon>Oiketicinae</taxon>
        <taxon>Eumeta</taxon>
    </lineage>
</organism>
<evidence type="ECO:0000256" key="8">
    <source>
        <dbReference type="SAM" id="Phobius"/>
    </source>
</evidence>
<name>A0A4C1YZA4_EUMVA</name>
<keyword evidence="3" id="KW-1003">Cell membrane</keyword>
<feature type="transmembrane region" description="Helical" evidence="8">
    <location>
        <begin position="39"/>
        <end position="62"/>
    </location>
</feature>
<evidence type="ECO:0000256" key="6">
    <source>
        <dbReference type="ARBA" id="ARBA00023136"/>
    </source>
</evidence>
<keyword evidence="10" id="KW-1185">Reference proteome</keyword>
<dbReference type="GO" id="GO:0005737">
    <property type="term" value="C:cytoplasm"/>
    <property type="evidence" value="ECO:0007669"/>
    <property type="project" value="TreeGrafter"/>
</dbReference>
<dbReference type="GO" id="GO:0005044">
    <property type="term" value="F:scavenger receptor activity"/>
    <property type="evidence" value="ECO:0007669"/>
    <property type="project" value="TreeGrafter"/>
</dbReference>
<evidence type="ECO:0000313" key="9">
    <source>
        <dbReference type="EMBL" id="GBP81656.1"/>
    </source>
</evidence>
<dbReference type="STRING" id="151549.A0A4C1YZA4"/>
<keyword evidence="4 8" id="KW-0812">Transmembrane</keyword>
<dbReference type="Proteomes" id="UP000299102">
    <property type="component" value="Unassembled WGS sequence"/>
</dbReference>
<evidence type="ECO:0000256" key="4">
    <source>
        <dbReference type="ARBA" id="ARBA00022692"/>
    </source>
</evidence>
<dbReference type="OrthoDB" id="18585at2759"/>
<evidence type="ECO:0000313" key="10">
    <source>
        <dbReference type="Proteomes" id="UP000299102"/>
    </source>
</evidence>
<keyword evidence="7" id="KW-0325">Glycoprotein</keyword>
<dbReference type="EMBL" id="BGZK01001523">
    <property type="protein sequence ID" value="GBP81656.1"/>
    <property type="molecule type" value="Genomic_DNA"/>
</dbReference>
<evidence type="ECO:0000256" key="1">
    <source>
        <dbReference type="ARBA" id="ARBA00004236"/>
    </source>
</evidence>
<evidence type="ECO:0000256" key="5">
    <source>
        <dbReference type="ARBA" id="ARBA00022989"/>
    </source>
</evidence>
<keyword evidence="6 8" id="KW-0472">Membrane</keyword>
<comment type="similarity">
    <text evidence="2">Belongs to the CD36 family.</text>
</comment>
<comment type="subcellular location">
    <subcellularLocation>
        <location evidence="1">Cell membrane</location>
    </subcellularLocation>
</comment>
<gene>
    <name evidence="9" type="primary">pes</name>
    <name evidence="9" type="ORF">EVAR_28745_1</name>
</gene>
<comment type="caution">
    <text evidence="9">The sequence shown here is derived from an EMBL/GenBank/DDBJ whole genome shotgun (WGS) entry which is preliminary data.</text>
</comment>
<protein>
    <submittedName>
        <fullName evidence="9">Protein peste</fullName>
    </submittedName>
</protein>
<evidence type="ECO:0000256" key="7">
    <source>
        <dbReference type="ARBA" id="ARBA00023180"/>
    </source>
</evidence>
<keyword evidence="5 8" id="KW-1133">Transmembrane helix</keyword>
<dbReference type="AlphaFoldDB" id="A0A4C1YZA4"/>
<reference evidence="9 10" key="1">
    <citation type="journal article" date="2019" name="Commun. Biol.">
        <title>The bagworm genome reveals a unique fibroin gene that provides high tensile strength.</title>
        <authorList>
            <person name="Kono N."/>
            <person name="Nakamura H."/>
            <person name="Ohtoshi R."/>
            <person name="Tomita M."/>
            <person name="Numata K."/>
            <person name="Arakawa K."/>
        </authorList>
    </citation>
    <scope>NUCLEOTIDE SEQUENCE [LARGE SCALE GENOMIC DNA]</scope>
</reference>
<dbReference type="InterPro" id="IPR002159">
    <property type="entry name" value="CD36_fam"/>
</dbReference>
<accession>A0A4C1YZA4</accession>
<dbReference type="Pfam" id="PF01130">
    <property type="entry name" value="CD36"/>
    <property type="match status" value="3"/>
</dbReference>
<sequence>MSLYAPRQPRGIVSSGARLDFADTASQVSRSFEPRSSRLLVQVILNIITLLLAATLSLYPWIDHFMIKDLMSKDGRVFALWRYEESITSKSVYFFNVTNPEEFLEKGEKLKLVEFGPFVIEHKKAHSPNCSAENTSTFINQDNSTKPFISLTLEQLLCGYGDTLHYPNVNHYEFESTSFVRRQKAIESRDIYKFSGSKESLQYLGYINTLGSFSFLPQWTRPPCTDIRTSEGFLFPPRDYTKSDTVRLYDEHVCRVIPLEYKEDTDTYENPTPGNPILLLRAEGREFPYRKIGRSRLGCGHGHLSCLIPRRGETRTIGTLNEYGGLRLGLYSPPSTVFDGDAEDVDNSCYCLNKTCPPKGLQDVSPCYDGMPVYVSFPHFYGAEPSLLDNFEGLQPEELRHRTYFEIQPTVGVSMVSALRVQFNVKLTRTPNVYGNNTTSLPDVYVPIMWIERVLNSSHPEFGETTLLKQIYAVTVTLPLVCKIVQYLTIVTSVLCLTYLYVTVGRKTLVRANGGDTFQRVNVDRSGYGVPVHEGSDPPNDSSTIVGSFTKIT</sequence>
<evidence type="ECO:0000256" key="3">
    <source>
        <dbReference type="ARBA" id="ARBA00022475"/>
    </source>
</evidence>
<dbReference type="PRINTS" id="PR01609">
    <property type="entry name" value="CD36FAMILY"/>
</dbReference>